<evidence type="ECO:0000313" key="1">
    <source>
        <dbReference type="EMBL" id="CNU52419.1"/>
    </source>
</evidence>
<protein>
    <submittedName>
        <fullName evidence="1">Uncharacterized protein</fullName>
    </submittedName>
</protein>
<dbReference type="Proteomes" id="UP000041314">
    <property type="component" value="Unassembled WGS sequence"/>
</dbReference>
<organism evidence="1 2">
    <name type="scientific">Salmonella enterica subsp. enterica serovar Bovismorbificans</name>
    <dbReference type="NCBI Taxonomy" id="58097"/>
    <lineage>
        <taxon>Bacteria</taxon>
        <taxon>Pseudomonadati</taxon>
        <taxon>Pseudomonadota</taxon>
        <taxon>Gammaproteobacteria</taxon>
        <taxon>Enterobacterales</taxon>
        <taxon>Enterobacteriaceae</taxon>
        <taxon>Salmonella</taxon>
    </lineage>
</organism>
<dbReference type="EMBL" id="CQPA01000025">
    <property type="protein sequence ID" value="CNU52419.1"/>
    <property type="molecule type" value="Genomic_DNA"/>
</dbReference>
<dbReference type="AlphaFoldDB" id="A0A655D9I6"/>
<reference evidence="1 2" key="1">
    <citation type="submission" date="2015-03" db="EMBL/GenBank/DDBJ databases">
        <authorList>
            <consortium name="Pathogen Informatics"/>
        </authorList>
    </citation>
    <scope>NUCLEOTIDE SEQUENCE [LARGE SCALE GENOMIC DNA]</scope>
    <source>
        <strain evidence="1 2">A1104</strain>
    </source>
</reference>
<evidence type="ECO:0000313" key="2">
    <source>
        <dbReference type="Proteomes" id="UP000041314"/>
    </source>
</evidence>
<name>A0A655D9I6_SALET</name>
<sequence length="34" mass="3842">MHTLNAPGIPHLSVSIGFMTEQRNKHSVIDIFHN</sequence>
<proteinExistence type="predicted"/>
<gene>
    <name evidence="1" type="ORF">ERS008198_02976</name>
</gene>
<accession>A0A655D9I6</accession>